<dbReference type="Gene3D" id="3.30.420.10">
    <property type="entry name" value="Ribonuclease H-like superfamily/Ribonuclease H"/>
    <property type="match status" value="1"/>
</dbReference>
<dbReference type="AlphaFoldDB" id="A0A8J5CJU3"/>
<protein>
    <recommendedName>
        <fullName evidence="4">RNase H type-1 domain-containing protein</fullName>
    </recommendedName>
</protein>
<dbReference type="InterPro" id="IPR036397">
    <property type="entry name" value="RNaseH_sf"/>
</dbReference>
<evidence type="ECO:0000256" key="1">
    <source>
        <dbReference type="SAM" id="MobiDB-lite"/>
    </source>
</evidence>
<name>A0A8J5CJU3_CHIOP</name>
<gene>
    <name evidence="2" type="ORF">GWK47_017378</name>
</gene>
<accession>A0A8J5CJU3</accession>
<organism evidence="2 3">
    <name type="scientific">Chionoecetes opilio</name>
    <name type="common">Atlantic snow crab</name>
    <name type="synonym">Cancer opilio</name>
    <dbReference type="NCBI Taxonomy" id="41210"/>
    <lineage>
        <taxon>Eukaryota</taxon>
        <taxon>Metazoa</taxon>
        <taxon>Ecdysozoa</taxon>
        <taxon>Arthropoda</taxon>
        <taxon>Crustacea</taxon>
        <taxon>Multicrustacea</taxon>
        <taxon>Malacostraca</taxon>
        <taxon>Eumalacostraca</taxon>
        <taxon>Eucarida</taxon>
        <taxon>Decapoda</taxon>
        <taxon>Pleocyemata</taxon>
        <taxon>Brachyura</taxon>
        <taxon>Eubrachyura</taxon>
        <taxon>Majoidea</taxon>
        <taxon>Majidae</taxon>
        <taxon>Chionoecetes</taxon>
    </lineage>
</organism>
<proteinExistence type="predicted"/>
<reference evidence="2" key="1">
    <citation type="submission" date="2020-07" db="EMBL/GenBank/DDBJ databases">
        <title>The High-quality genome of the commercially important snow crab, Chionoecetes opilio.</title>
        <authorList>
            <person name="Jeong J.-H."/>
            <person name="Ryu S."/>
        </authorList>
    </citation>
    <scope>NUCLEOTIDE SEQUENCE</scope>
    <source>
        <strain evidence="2">MADBK_172401_WGS</strain>
        <tissue evidence="2">Digestive gland</tissue>
    </source>
</reference>
<dbReference type="Proteomes" id="UP000770661">
    <property type="component" value="Unassembled WGS sequence"/>
</dbReference>
<feature type="region of interest" description="Disordered" evidence="1">
    <location>
        <begin position="75"/>
        <end position="118"/>
    </location>
</feature>
<keyword evidence="3" id="KW-1185">Reference proteome</keyword>
<evidence type="ECO:0000313" key="3">
    <source>
        <dbReference type="Proteomes" id="UP000770661"/>
    </source>
</evidence>
<dbReference type="GO" id="GO:0003676">
    <property type="term" value="F:nucleic acid binding"/>
    <property type="evidence" value="ECO:0007669"/>
    <property type="project" value="InterPro"/>
</dbReference>
<sequence length="220" mass="23635">MGLQALQQPHPKDNVRLITTILGSLQSLGAQGRRVRLNWIPSHVGVRGNEAADVPPSEPPAAPASPCTCLPAYSSSRSRLDGPQHTALTRHTESWRPGRGRRPSTLQPLTTTHWTPPSNNPGQMAHYCSVCVWAIAPGRSCRRTSRRKSAITARSTPVAHWCTTSCPAPPPPLLMPGPAPAAQPAGGGLLSGRESRAALMVRHTPRDVMLRVLRATPPPR</sequence>
<evidence type="ECO:0000313" key="2">
    <source>
        <dbReference type="EMBL" id="KAG0712909.1"/>
    </source>
</evidence>
<dbReference type="OrthoDB" id="6373941at2759"/>
<dbReference type="EMBL" id="JACEEZ010021989">
    <property type="protein sequence ID" value="KAG0712909.1"/>
    <property type="molecule type" value="Genomic_DNA"/>
</dbReference>
<feature type="compositionally biased region" description="Polar residues" evidence="1">
    <location>
        <begin position="104"/>
        <end position="118"/>
    </location>
</feature>
<evidence type="ECO:0008006" key="4">
    <source>
        <dbReference type="Google" id="ProtNLM"/>
    </source>
</evidence>
<comment type="caution">
    <text evidence="2">The sequence shown here is derived from an EMBL/GenBank/DDBJ whole genome shotgun (WGS) entry which is preliminary data.</text>
</comment>